<accession>A0A1E7R2Y4</accession>
<evidence type="ECO:0000259" key="1">
    <source>
        <dbReference type="Pfam" id="PF22818"/>
    </source>
</evidence>
<feature type="domain" description="ApeI dehydratase-like" evidence="1">
    <location>
        <begin position="12"/>
        <end position="109"/>
    </location>
</feature>
<dbReference type="InterPro" id="IPR016962">
    <property type="entry name" value="Dehydrase_ECs4332_prd"/>
</dbReference>
<organism evidence="2 3">
    <name type="scientific">Acinetobacter qingfengensis</name>
    <dbReference type="NCBI Taxonomy" id="1262585"/>
    <lineage>
        <taxon>Bacteria</taxon>
        <taxon>Pseudomonadati</taxon>
        <taxon>Pseudomonadota</taxon>
        <taxon>Gammaproteobacteria</taxon>
        <taxon>Moraxellales</taxon>
        <taxon>Moraxellaceae</taxon>
        <taxon>Acinetobacter</taxon>
    </lineage>
</organism>
<reference evidence="2 3" key="1">
    <citation type="submission" date="2016-09" db="EMBL/GenBank/DDBJ databases">
        <authorList>
            <person name="Capua I."/>
            <person name="De Benedictis P."/>
            <person name="Joannis T."/>
            <person name="Lombin L.H."/>
            <person name="Cattoli G."/>
        </authorList>
    </citation>
    <scope>NUCLEOTIDE SEQUENCE [LARGE SCALE GENOMIC DNA]</scope>
    <source>
        <strain evidence="2 3">ANC 4671</strain>
    </source>
</reference>
<proteinExistence type="predicted"/>
<dbReference type="Gene3D" id="3.10.129.10">
    <property type="entry name" value="Hotdog Thioesterase"/>
    <property type="match status" value="1"/>
</dbReference>
<dbReference type="PIRSF" id="PIRSF030962">
    <property type="entry name" value="Dehydrase_ECs4332_prd"/>
    <property type="match status" value="1"/>
</dbReference>
<dbReference type="InterPro" id="IPR029069">
    <property type="entry name" value="HotDog_dom_sf"/>
</dbReference>
<sequence length="114" mass="12733">MTAFIPTTECLQQDEHALSLKAHVGAELLAFKGHFPECAVFPGVAQIAIVRQAVAQYFASLGEIQRIEQLRFQNFILPDQDVFIQLEQNAETVQFKLTNSQQAVVASGRIIFKN</sequence>
<dbReference type="STRING" id="1262585.BJI46_04145"/>
<dbReference type="RefSeq" id="WP_070070456.1">
    <property type="nucleotide sequence ID" value="NZ_MKKK01000045.1"/>
</dbReference>
<dbReference type="AlphaFoldDB" id="A0A1E7R2Y4"/>
<dbReference type="EMBL" id="MKKK01000045">
    <property type="protein sequence ID" value="OEY93641.1"/>
    <property type="molecule type" value="Genomic_DNA"/>
</dbReference>
<dbReference type="OrthoDB" id="9812842at2"/>
<comment type="caution">
    <text evidence="2">The sequence shown here is derived from an EMBL/GenBank/DDBJ whole genome shotgun (WGS) entry which is preliminary data.</text>
</comment>
<evidence type="ECO:0000313" key="3">
    <source>
        <dbReference type="Proteomes" id="UP000185895"/>
    </source>
</evidence>
<dbReference type="InterPro" id="IPR054545">
    <property type="entry name" value="ApeI-like"/>
</dbReference>
<name>A0A1E7R2Y4_9GAMM</name>
<protein>
    <recommendedName>
        <fullName evidence="1">ApeI dehydratase-like domain-containing protein</fullName>
    </recommendedName>
</protein>
<dbReference type="Proteomes" id="UP000185895">
    <property type="component" value="Unassembled WGS sequence"/>
</dbReference>
<evidence type="ECO:0000313" key="2">
    <source>
        <dbReference type="EMBL" id="OEY93641.1"/>
    </source>
</evidence>
<keyword evidence="3" id="KW-1185">Reference proteome</keyword>
<gene>
    <name evidence="2" type="ORF">BJI46_04145</name>
</gene>
<dbReference type="SUPFAM" id="SSF54637">
    <property type="entry name" value="Thioesterase/thiol ester dehydrase-isomerase"/>
    <property type="match status" value="1"/>
</dbReference>
<dbReference type="Pfam" id="PF22818">
    <property type="entry name" value="ApeI-like"/>
    <property type="match status" value="1"/>
</dbReference>